<dbReference type="Proteomes" id="UP000472260">
    <property type="component" value="Unassembled WGS sequence"/>
</dbReference>
<dbReference type="PANTHER" id="PTHR24198">
    <property type="entry name" value="ANKYRIN REPEAT AND PROTEIN KINASE DOMAIN-CONTAINING PROTEIN"/>
    <property type="match status" value="1"/>
</dbReference>
<keyword evidence="1" id="KW-0677">Repeat</keyword>
<reference evidence="4" key="1">
    <citation type="submission" date="2025-08" db="UniProtKB">
        <authorList>
            <consortium name="Ensembl"/>
        </authorList>
    </citation>
    <scope>IDENTIFICATION</scope>
</reference>
<dbReference type="PANTHER" id="PTHR24198:SF165">
    <property type="entry name" value="ANKYRIN REPEAT-CONTAINING PROTEIN-RELATED"/>
    <property type="match status" value="1"/>
</dbReference>
<evidence type="ECO:0000256" key="3">
    <source>
        <dbReference type="PROSITE-ProRule" id="PRU00023"/>
    </source>
</evidence>
<proteinExistence type="predicted"/>
<accession>A0A671T0H5</accession>
<dbReference type="SUPFAM" id="SSF48403">
    <property type="entry name" value="Ankyrin repeat"/>
    <property type="match status" value="1"/>
</dbReference>
<feature type="repeat" description="ANK" evidence="3">
    <location>
        <begin position="69"/>
        <end position="101"/>
    </location>
</feature>
<dbReference type="Gene3D" id="1.25.40.20">
    <property type="entry name" value="Ankyrin repeat-containing domain"/>
    <property type="match status" value="1"/>
</dbReference>
<evidence type="ECO:0000313" key="4">
    <source>
        <dbReference type="Ensembl" id="ENSSANP00000101645.1"/>
    </source>
</evidence>
<organism evidence="4 5">
    <name type="scientific">Sinocyclocheilus anshuiensis</name>
    <dbReference type="NCBI Taxonomy" id="1608454"/>
    <lineage>
        <taxon>Eukaryota</taxon>
        <taxon>Metazoa</taxon>
        <taxon>Chordata</taxon>
        <taxon>Craniata</taxon>
        <taxon>Vertebrata</taxon>
        <taxon>Euteleostomi</taxon>
        <taxon>Actinopterygii</taxon>
        <taxon>Neopterygii</taxon>
        <taxon>Teleostei</taxon>
        <taxon>Ostariophysi</taxon>
        <taxon>Cypriniformes</taxon>
        <taxon>Cyprinidae</taxon>
        <taxon>Cyprininae</taxon>
        <taxon>Sinocyclocheilus</taxon>
    </lineage>
</organism>
<dbReference type="PROSITE" id="PS50088">
    <property type="entry name" value="ANK_REPEAT"/>
    <property type="match status" value="1"/>
</dbReference>
<dbReference type="PROSITE" id="PS50297">
    <property type="entry name" value="ANK_REP_REGION"/>
    <property type="match status" value="1"/>
</dbReference>
<dbReference type="InterPro" id="IPR002110">
    <property type="entry name" value="Ankyrin_rpt"/>
</dbReference>
<dbReference type="AlphaFoldDB" id="A0A671T0H5"/>
<keyword evidence="2 3" id="KW-0040">ANK repeat</keyword>
<evidence type="ECO:0000256" key="2">
    <source>
        <dbReference type="ARBA" id="ARBA00023043"/>
    </source>
</evidence>
<dbReference type="InterPro" id="IPR036770">
    <property type="entry name" value="Ankyrin_rpt-contain_sf"/>
</dbReference>
<evidence type="ECO:0000313" key="5">
    <source>
        <dbReference type="Proteomes" id="UP000472260"/>
    </source>
</evidence>
<sequence>MKQPKWVDLNSAGKSVLMDAAVSGNPDYVDLIVHGASPNLASLTGHLPIHHAAYEALKYFTSKTTLIESGQSPVHSAADGGHAQCLQLLIDRCFDVNALLNQTISDNYSDMRRSALYFAISNVDVTCTEMLLNNAGAKPDLDPLHCLLVAVRAGRYEIVRILLASQADVNCYFTEVTVFPTALQYCLRDEMMMRLLLNNGYDVDECFHCHHDFHFNMSMNVCSMNEIPTHYNCHVLTIMLPTAPVVSLHCHSQLLSHGLMG</sequence>
<keyword evidence="5" id="KW-1185">Reference proteome</keyword>
<protein>
    <submittedName>
        <fullName evidence="4">Ankyrin repeat and SOCS box containing 15</fullName>
    </submittedName>
</protein>
<name>A0A671T0H5_9TELE</name>
<dbReference type="SMART" id="SM00248">
    <property type="entry name" value="ANK"/>
    <property type="match status" value="5"/>
</dbReference>
<dbReference type="Pfam" id="PF12796">
    <property type="entry name" value="Ank_2"/>
    <property type="match status" value="2"/>
</dbReference>
<reference evidence="4" key="2">
    <citation type="submission" date="2025-09" db="UniProtKB">
        <authorList>
            <consortium name="Ensembl"/>
        </authorList>
    </citation>
    <scope>IDENTIFICATION</scope>
</reference>
<dbReference type="Ensembl" id="ENSSANT00000107883.1">
    <property type="protein sequence ID" value="ENSSANP00000101645.1"/>
    <property type="gene ID" value="ENSSANG00000049912.1"/>
</dbReference>
<evidence type="ECO:0000256" key="1">
    <source>
        <dbReference type="ARBA" id="ARBA00022737"/>
    </source>
</evidence>